<evidence type="ECO:0000256" key="6">
    <source>
        <dbReference type="ARBA" id="ARBA00022737"/>
    </source>
</evidence>
<dbReference type="GO" id="GO:0005737">
    <property type="term" value="C:cytoplasm"/>
    <property type="evidence" value="ECO:0007669"/>
    <property type="project" value="UniProtKB-SubCell"/>
</dbReference>
<dbReference type="Pfam" id="PF14580">
    <property type="entry name" value="LRR_9"/>
    <property type="match status" value="1"/>
</dbReference>
<dbReference type="Gene3D" id="3.10.20.90">
    <property type="entry name" value="Phosphatidylinositol 3-kinase Catalytic Subunit, Chain A, domain 1"/>
    <property type="match status" value="1"/>
</dbReference>
<evidence type="ECO:0000256" key="1">
    <source>
        <dbReference type="ARBA" id="ARBA00004496"/>
    </source>
</evidence>
<dbReference type="SUPFAM" id="SSF54236">
    <property type="entry name" value="Ubiquitin-like"/>
    <property type="match status" value="1"/>
</dbReference>
<dbReference type="SUPFAM" id="SSF74924">
    <property type="entry name" value="Cap-Gly domain"/>
    <property type="match status" value="1"/>
</dbReference>
<protein>
    <recommendedName>
        <fullName evidence="3">Tubulin-specific chaperone E</fullName>
    </recommendedName>
    <alternativeName>
        <fullName evidence="8">Tubulin-folding cofactor E</fullName>
    </alternativeName>
</protein>
<dbReference type="InterPro" id="IPR001611">
    <property type="entry name" value="Leu-rich_rpt"/>
</dbReference>
<evidence type="ECO:0000313" key="10">
    <source>
        <dbReference type="EMBL" id="KAK9685313.1"/>
    </source>
</evidence>
<dbReference type="InterPro" id="IPR029071">
    <property type="entry name" value="Ubiquitin-like_domsf"/>
</dbReference>
<dbReference type="InterPro" id="IPR032675">
    <property type="entry name" value="LRR_dom_sf"/>
</dbReference>
<keyword evidence="11" id="KW-1185">Reference proteome</keyword>
<evidence type="ECO:0000256" key="5">
    <source>
        <dbReference type="ARBA" id="ARBA00022614"/>
    </source>
</evidence>
<evidence type="ECO:0000313" key="11">
    <source>
        <dbReference type="Proteomes" id="UP001458880"/>
    </source>
</evidence>
<evidence type="ECO:0000256" key="3">
    <source>
        <dbReference type="ARBA" id="ARBA00015004"/>
    </source>
</evidence>
<evidence type="ECO:0000256" key="4">
    <source>
        <dbReference type="ARBA" id="ARBA00022490"/>
    </source>
</evidence>
<gene>
    <name evidence="10" type="ORF">QE152_g38133</name>
</gene>
<keyword evidence="6" id="KW-0677">Repeat</keyword>
<evidence type="ECO:0000256" key="8">
    <source>
        <dbReference type="ARBA" id="ARBA00030180"/>
    </source>
</evidence>
<evidence type="ECO:0000256" key="2">
    <source>
        <dbReference type="ARBA" id="ARBA00006286"/>
    </source>
</evidence>
<name>A0AAW1I7X6_POPJA</name>
<dbReference type="EMBL" id="JASPKY010000786">
    <property type="protein sequence ID" value="KAK9685313.1"/>
    <property type="molecule type" value="Genomic_DNA"/>
</dbReference>
<keyword evidence="4" id="KW-0963">Cytoplasm</keyword>
<dbReference type="Gene3D" id="2.30.30.190">
    <property type="entry name" value="CAP Gly-rich-like domain"/>
    <property type="match status" value="1"/>
</dbReference>
<comment type="caution">
    <text evidence="10">The sequence shown here is derived from an EMBL/GenBank/DDBJ whole genome shotgun (WGS) entry which is preliminary data.</text>
</comment>
<comment type="subcellular location">
    <subcellularLocation>
        <location evidence="1">Cytoplasm</location>
    </subcellularLocation>
</comment>
<dbReference type="PANTHER" id="PTHR18849:SF0">
    <property type="entry name" value="CILIA- AND FLAGELLA-ASSOCIATED PROTEIN 410-RELATED"/>
    <property type="match status" value="1"/>
</dbReference>
<dbReference type="PANTHER" id="PTHR18849">
    <property type="entry name" value="LEUCINE RICH REPEAT PROTEIN"/>
    <property type="match status" value="1"/>
</dbReference>
<dbReference type="SUPFAM" id="SSF52058">
    <property type="entry name" value="L domain-like"/>
    <property type="match status" value="1"/>
</dbReference>
<sequence>MPMNMDTEYPQTTPNEVGKHSTGKVTILQDLIPTVEDTYIQGELESDRMDKENYNELELSALNTSLETAKTGENEISLRQHLYWPRTPERKADFLYQDPVSCKVHEGYTTGSETLSSIGVVNDVVERGVKITAEFNSKITKNEEERQNLLQKNIQVRKYGYSSTWLGIDWDNLERGKHDGNVNGKRYFTASHPKSGSFVRPEKVQLGQTAISAITSRYGRHDDELTAKFHEQQLLSIQQSINAPFLKLVGFDKITDKQSDFYNLRVVNLRLQNIYSCGESDSLENLCPNISELDISKNLFSTWLVIFDICKQLKSLTWLNVSENNLQIPEDISRHCFDSVQILICGFLNLTWSEMLKLSHVFPNLEELRLPNNKIDKLDTPLENNFKSLKVLDLENNPIGDWNEILKLRAIPTLEQLSIENIGLKSIRFEENSKTNLFLNLKKLILTNNLLNDWESVGELNKLKNLEELKFLHNPILETENFNTRTQLIIAKIANLKYLNGSFIASDERRGAEYDYVKKYGLEYLAVRDTSDKLKEFLAKYHRYEELIQECGVPEESELTIPSKVIKVSLIDIELIYEERVVRKKLPPSILIQKLIMLVQRLFNLSERPNLTYISSTEQNIEIILDDECKELGYYSMQNGDKIIIKT</sequence>
<dbReference type="PROSITE" id="PS50245">
    <property type="entry name" value="CAP_GLY_2"/>
    <property type="match status" value="1"/>
</dbReference>
<dbReference type="AlphaFoldDB" id="A0AAW1I7X6"/>
<dbReference type="Gene3D" id="3.80.10.10">
    <property type="entry name" value="Ribonuclease Inhibitor"/>
    <property type="match status" value="3"/>
</dbReference>
<reference evidence="10 11" key="1">
    <citation type="journal article" date="2024" name="BMC Genomics">
        <title>De novo assembly and annotation of Popillia japonica's genome with initial clues to its potential as an invasive pest.</title>
        <authorList>
            <person name="Cucini C."/>
            <person name="Boschi S."/>
            <person name="Funari R."/>
            <person name="Cardaioli E."/>
            <person name="Iannotti N."/>
            <person name="Marturano G."/>
            <person name="Paoli F."/>
            <person name="Bruttini M."/>
            <person name="Carapelli A."/>
            <person name="Frati F."/>
            <person name="Nardi F."/>
        </authorList>
    </citation>
    <scope>NUCLEOTIDE SEQUENCE [LARGE SCALE GENOMIC DNA]</scope>
    <source>
        <strain evidence="10">DMR45628</strain>
    </source>
</reference>
<dbReference type="GO" id="GO:0007010">
    <property type="term" value="P:cytoskeleton organization"/>
    <property type="evidence" value="ECO:0007669"/>
    <property type="project" value="TreeGrafter"/>
</dbReference>
<comment type="similarity">
    <text evidence="2">Belongs to the TBCE family.</text>
</comment>
<organism evidence="10 11">
    <name type="scientific">Popillia japonica</name>
    <name type="common">Japanese beetle</name>
    <dbReference type="NCBI Taxonomy" id="7064"/>
    <lineage>
        <taxon>Eukaryota</taxon>
        <taxon>Metazoa</taxon>
        <taxon>Ecdysozoa</taxon>
        <taxon>Arthropoda</taxon>
        <taxon>Hexapoda</taxon>
        <taxon>Insecta</taxon>
        <taxon>Pterygota</taxon>
        <taxon>Neoptera</taxon>
        <taxon>Endopterygota</taxon>
        <taxon>Coleoptera</taxon>
        <taxon>Polyphaga</taxon>
        <taxon>Scarabaeiformia</taxon>
        <taxon>Scarabaeidae</taxon>
        <taxon>Rutelinae</taxon>
        <taxon>Popillia</taxon>
    </lineage>
</organism>
<dbReference type="Proteomes" id="UP001458880">
    <property type="component" value="Unassembled WGS sequence"/>
</dbReference>
<dbReference type="CDD" id="cd17044">
    <property type="entry name" value="Ubl_TBCE"/>
    <property type="match status" value="1"/>
</dbReference>
<dbReference type="SMART" id="SM01052">
    <property type="entry name" value="CAP_GLY"/>
    <property type="match status" value="1"/>
</dbReference>
<feature type="domain" description="CAP-Gly" evidence="9">
    <location>
        <begin position="165"/>
        <end position="200"/>
    </location>
</feature>
<dbReference type="InterPro" id="IPR000938">
    <property type="entry name" value="CAP-Gly_domain"/>
</dbReference>
<proteinExistence type="inferred from homology"/>
<evidence type="ECO:0000259" key="9">
    <source>
        <dbReference type="PROSITE" id="PS50245"/>
    </source>
</evidence>
<dbReference type="PROSITE" id="PS51450">
    <property type="entry name" value="LRR"/>
    <property type="match status" value="2"/>
</dbReference>
<dbReference type="InterPro" id="IPR044079">
    <property type="entry name" value="Ubl_TBCE"/>
</dbReference>
<accession>A0AAW1I7X6</accession>
<dbReference type="InterPro" id="IPR036859">
    <property type="entry name" value="CAP-Gly_dom_sf"/>
</dbReference>
<keyword evidence="7" id="KW-0143">Chaperone</keyword>
<dbReference type="Pfam" id="PF01302">
    <property type="entry name" value="CAP_GLY"/>
    <property type="match status" value="1"/>
</dbReference>
<keyword evidence="5" id="KW-0433">Leucine-rich repeat</keyword>
<evidence type="ECO:0000256" key="7">
    <source>
        <dbReference type="ARBA" id="ARBA00023186"/>
    </source>
</evidence>